<dbReference type="EnsemblPlants" id="TraesCS6A02G119200.1">
    <property type="protein sequence ID" value="TraesCS6A02G119200.1"/>
    <property type="gene ID" value="TraesCS6A02G119200"/>
</dbReference>
<protein>
    <submittedName>
        <fullName evidence="1">Uncharacterized protein</fullName>
    </submittedName>
</protein>
<dbReference type="Gramene" id="TraesLAC6A03G03231150.1">
    <property type="protein sequence ID" value="TraesLAC6A03G03231150.1"/>
    <property type="gene ID" value="TraesLAC6A03G03231150"/>
</dbReference>
<dbReference type="Gramene" id="TraesWEE_scaffold_049452_01G000100.1">
    <property type="protein sequence ID" value="TraesWEE_scaffold_049452_01G000100.1"/>
    <property type="gene ID" value="TraesWEE_scaffold_049452_01G000100"/>
</dbReference>
<dbReference type="Gramene" id="TraesNOR6A03G03308060.1">
    <property type="protein sequence ID" value="TraesNOR6A03G03308060.1"/>
    <property type="gene ID" value="TraesNOR6A03G03308060"/>
</dbReference>
<dbReference type="Proteomes" id="UP000019116">
    <property type="component" value="Chromosome 6A"/>
</dbReference>
<name>A0A3B6NKL1_WHEAT</name>
<dbReference type="Gramene" id="TraesCAD_scaffold_040669_01G000300.1">
    <property type="protein sequence ID" value="TraesCAD_scaffold_040669_01G000300.1"/>
    <property type="gene ID" value="TraesCAD_scaffold_040669_01G000300"/>
</dbReference>
<reference evidence="1" key="2">
    <citation type="submission" date="2018-10" db="UniProtKB">
        <authorList>
            <consortium name="EnsemblPlants"/>
        </authorList>
    </citation>
    <scope>IDENTIFICATION</scope>
</reference>
<organism evidence="1">
    <name type="scientific">Triticum aestivum</name>
    <name type="common">Wheat</name>
    <dbReference type="NCBI Taxonomy" id="4565"/>
    <lineage>
        <taxon>Eukaryota</taxon>
        <taxon>Viridiplantae</taxon>
        <taxon>Streptophyta</taxon>
        <taxon>Embryophyta</taxon>
        <taxon>Tracheophyta</taxon>
        <taxon>Spermatophyta</taxon>
        <taxon>Magnoliopsida</taxon>
        <taxon>Liliopsida</taxon>
        <taxon>Poales</taxon>
        <taxon>Poaceae</taxon>
        <taxon>BOP clade</taxon>
        <taxon>Pooideae</taxon>
        <taxon>Triticodae</taxon>
        <taxon>Triticeae</taxon>
        <taxon>Triticinae</taxon>
        <taxon>Triticum</taxon>
    </lineage>
</organism>
<reference evidence="1" key="1">
    <citation type="submission" date="2018-08" db="EMBL/GenBank/DDBJ databases">
        <authorList>
            <person name="Rossello M."/>
        </authorList>
    </citation>
    <scope>NUCLEOTIDE SEQUENCE [LARGE SCALE GENOMIC DNA]</scope>
    <source>
        <strain evidence="1">cv. Chinese Spring</strain>
    </source>
</reference>
<dbReference type="Gramene" id="TraesJAG6A03G03271290.1">
    <property type="protein sequence ID" value="TraesJAG6A03G03271290.1"/>
    <property type="gene ID" value="TraesJAG6A03G03271290"/>
</dbReference>
<sequence length="162" mass="17563">MEILTCDMSSSKLSSFAICCSSCGSPAGQISPTRSITEASLSMYEDWVSNNWPSEGEIQLHNLHCKPLFFLGQIFPTRSITEASLSIGRECRELVCGPVSARLSQLSDSETDQDIGSATASVDLQPLATDNLIPDTPQQHYSGVIGMTIVHRITLVLQSEIL</sequence>
<dbReference type="Gramene" id="TraesCS6A03G0280200.1">
    <property type="protein sequence ID" value="TraesCS6A03G0280200.1.CDS"/>
    <property type="gene ID" value="TraesCS6A03G0280200"/>
</dbReference>
<evidence type="ECO:0000313" key="2">
    <source>
        <dbReference type="Proteomes" id="UP000019116"/>
    </source>
</evidence>
<dbReference type="AlphaFoldDB" id="A0A3B6NKL1"/>
<proteinExistence type="predicted"/>
<dbReference type="Gramene" id="TraesSTA6A03G03267220.1">
    <property type="protein sequence ID" value="TraesSTA6A03G03267220.1"/>
    <property type="gene ID" value="TraesSTA6A03G03267220"/>
</dbReference>
<dbReference type="Gramene" id="TraesCS6A02G119200.1">
    <property type="protein sequence ID" value="TraesCS6A02G119200.1"/>
    <property type="gene ID" value="TraesCS6A02G119200"/>
</dbReference>
<dbReference type="Gramene" id="TraesLDM6A03G03279820.1">
    <property type="protein sequence ID" value="TraesLDM6A03G03279820.1"/>
    <property type="gene ID" value="TraesLDM6A03G03279820"/>
</dbReference>
<dbReference type="Gramene" id="TraesMAC6A03G03275760.1">
    <property type="protein sequence ID" value="TraesMAC6A03G03275760.1"/>
    <property type="gene ID" value="TraesMAC6A03G03275760"/>
</dbReference>
<keyword evidence="2" id="KW-1185">Reference proteome</keyword>
<accession>A0A3B6NKL1</accession>
<evidence type="ECO:0000313" key="1">
    <source>
        <dbReference type="EnsemblPlants" id="TraesCS6A02G119200.1"/>
    </source>
</evidence>